<evidence type="ECO:0000256" key="1">
    <source>
        <dbReference type="ARBA" id="ARBA00022729"/>
    </source>
</evidence>
<keyword evidence="3" id="KW-0564">Palmitate</keyword>
<dbReference type="AlphaFoldDB" id="A0A1F6ESU1"/>
<proteinExistence type="predicted"/>
<comment type="caution">
    <text evidence="7">The sequence shown here is derived from an EMBL/GenBank/DDBJ whole genome shotgun (WGS) entry which is preliminary data.</text>
</comment>
<evidence type="ECO:0000256" key="4">
    <source>
        <dbReference type="ARBA" id="ARBA00023288"/>
    </source>
</evidence>
<dbReference type="SUPFAM" id="SSF141488">
    <property type="entry name" value="YdhA-like"/>
    <property type="match status" value="1"/>
</dbReference>
<name>A0A1F6ESU1_9BACT</name>
<dbReference type="Pfam" id="PF09864">
    <property type="entry name" value="MliC"/>
    <property type="match status" value="1"/>
</dbReference>
<keyword evidence="5" id="KW-1133">Transmembrane helix</keyword>
<protein>
    <recommendedName>
        <fullName evidence="6">C-type lysozyme inhibitor domain-containing protein</fullName>
    </recommendedName>
</protein>
<feature type="domain" description="C-type lysozyme inhibitor" evidence="6">
    <location>
        <begin position="67"/>
        <end position="129"/>
    </location>
</feature>
<dbReference type="InterPro" id="IPR018660">
    <property type="entry name" value="MliC"/>
</dbReference>
<keyword evidence="5" id="KW-0812">Transmembrane</keyword>
<feature type="transmembrane region" description="Helical" evidence="5">
    <location>
        <begin position="6"/>
        <end position="30"/>
    </location>
</feature>
<dbReference type="STRING" id="1798515.A3B35_03840"/>
<reference evidence="7 8" key="1">
    <citation type="journal article" date="2016" name="Nat. Commun.">
        <title>Thousands of microbial genomes shed light on interconnected biogeochemical processes in an aquifer system.</title>
        <authorList>
            <person name="Anantharaman K."/>
            <person name="Brown C.T."/>
            <person name="Hug L.A."/>
            <person name="Sharon I."/>
            <person name="Castelle C.J."/>
            <person name="Probst A.J."/>
            <person name="Thomas B.C."/>
            <person name="Singh A."/>
            <person name="Wilkins M.J."/>
            <person name="Karaoz U."/>
            <person name="Brodie E.L."/>
            <person name="Williams K.H."/>
            <person name="Hubbard S.S."/>
            <person name="Banfield J.F."/>
        </authorList>
    </citation>
    <scope>NUCLEOTIDE SEQUENCE [LARGE SCALE GENOMIC DNA]</scope>
</reference>
<keyword evidence="4" id="KW-0449">Lipoprotein</keyword>
<dbReference type="EMBL" id="MFMC01000044">
    <property type="protein sequence ID" value="OGG76726.1"/>
    <property type="molecule type" value="Genomic_DNA"/>
</dbReference>
<organism evidence="7 8">
    <name type="scientific">Candidatus Kaiserbacteria bacterium RIFCSPLOWO2_01_FULL_54_24</name>
    <dbReference type="NCBI Taxonomy" id="1798515"/>
    <lineage>
        <taxon>Bacteria</taxon>
        <taxon>Candidatus Kaiseribacteriota</taxon>
    </lineage>
</organism>
<evidence type="ECO:0000259" key="6">
    <source>
        <dbReference type="Pfam" id="PF09864"/>
    </source>
</evidence>
<keyword evidence="1" id="KW-0732">Signal</keyword>
<evidence type="ECO:0000313" key="8">
    <source>
        <dbReference type="Proteomes" id="UP000177215"/>
    </source>
</evidence>
<dbReference type="InterPro" id="IPR036328">
    <property type="entry name" value="MliC_sf"/>
</dbReference>
<dbReference type="Gene3D" id="2.40.128.200">
    <property type="match status" value="1"/>
</dbReference>
<keyword evidence="2 5" id="KW-0472">Membrane</keyword>
<gene>
    <name evidence="7" type="ORF">A3B35_03840</name>
</gene>
<evidence type="ECO:0000313" key="7">
    <source>
        <dbReference type="EMBL" id="OGG76726.1"/>
    </source>
</evidence>
<accession>A0A1F6ESU1</accession>
<evidence type="ECO:0000256" key="5">
    <source>
        <dbReference type="SAM" id="Phobius"/>
    </source>
</evidence>
<evidence type="ECO:0000256" key="3">
    <source>
        <dbReference type="ARBA" id="ARBA00023139"/>
    </source>
</evidence>
<evidence type="ECO:0000256" key="2">
    <source>
        <dbReference type="ARBA" id="ARBA00023136"/>
    </source>
</evidence>
<dbReference type="Proteomes" id="UP000177215">
    <property type="component" value="Unassembled WGS sequence"/>
</dbReference>
<sequence length="142" mass="15158">MQPTIWHAMIGIGLIALFFSIVGTIAYLLYGPGITVTLPDFFNFSKATSTESANIPDLLASEAGALYECDGEKALKAELLDGSVRLALSDGRKISLPQAVSASGARYANTDESFVFWNKDSSAFVEENGSMTYANCTASMPN</sequence>